<dbReference type="InterPro" id="IPR007785">
    <property type="entry name" value="Anamorsin"/>
</dbReference>
<evidence type="ECO:0000256" key="6">
    <source>
        <dbReference type="ARBA" id="ARBA00023004"/>
    </source>
</evidence>
<dbReference type="Pfam" id="PF05093">
    <property type="entry name" value="CIAPIN1"/>
    <property type="match status" value="2"/>
</dbReference>
<reference evidence="14" key="1">
    <citation type="submission" date="2015-08" db="UniProtKB">
        <authorList>
            <consortium name="WormBaseParasite"/>
        </authorList>
    </citation>
    <scope>IDENTIFICATION</scope>
</reference>
<evidence type="ECO:0000256" key="3">
    <source>
        <dbReference type="ARBA" id="ARBA00022485"/>
    </source>
</evidence>
<accession>A0A0K0DYV1</accession>
<keyword evidence="4 9" id="KW-0963">Cytoplasm</keyword>
<feature type="binding site" evidence="9">
    <location>
        <position position="423"/>
    </location>
    <ligand>
        <name>[4Fe-4S] cluster</name>
        <dbReference type="ChEBI" id="CHEBI:49883"/>
    </ligand>
</feature>
<name>A0A0K0DYV1_STRER</name>
<feature type="binding site" evidence="9">
    <location>
        <position position="388"/>
    </location>
    <ligand>
        <name>[2Fe-2S] cluster</name>
        <dbReference type="ChEBI" id="CHEBI:190135"/>
    </ligand>
</feature>
<dbReference type="GO" id="GO:0005758">
    <property type="term" value="C:mitochondrial intermembrane space"/>
    <property type="evidence" value="ECO:0007669"/>
    <property type="project" value="UniProtKB-SubCell"/>
</dbReference>
<dbReference type="PANTHER" id="PTHR13273">
    <property type="entry name" value="ANAMORSIN"/>
    <property type="match status" value="1"/>
</dbReference>
<evidence type="ECO:0000256" key="1">
    <source>
        <dbReference type="ARBA" id="ARBA00001966"/>
    </source>
</evidence>
<comment type="caution">
    <text evidence="9">Lacks conserved residue(s) required for the propagation of feature annotation.</text>
</comment>
<comment type="domain">
    <text evidence="9">The N-terminal domain has structural similarity with S-adenosyl-L-methionine-dependent methyltransferases, but does not bind S-adenosyl-L-methionine. It is required for correct assembly of the 2 Fe-S clusters.</text>
</comment>
<keyword evidence="10" id="KW-0175">Coiled coil</keyword>
<evidence type="ECO:0000256" key="2">
    <source>
        <dbReference type="ARBA" id="ARBA00008169"/>
    </source>
</evidence>
<comment type="subcellular location">
    <subcellularLocation>
        <location evidence="9">Cytoplasm</location>
    </subcellularLocation>
    <subcellularLocation>
        <location evidence="9">Mitochondrion intermembrane space</location>
    </subcellularLocation>
</comment>
<feature type="binding site" evidence="9">
    <location>
        <position position="385"/>
    </location>
    <ligand>
        <name>[2Fe-2S] cluster</name>
        <dbReference type="ChEBI" id="CHEBI:190135"/>
    </ligand>
</feature>
<dbReference type="GO" id="GO:0051537">
    <property type="term" value="F:2 iron, 2 sulfur cluster binding"/>
    <property type="evidence" value="ECO:0007669"/>
    <property type="project" value="UniProtKB-UniRule"/>
</dbReference>
<keyword evidence="13" id="KW-1185">Reference proteome</keyword>
<keyword evidence="3 9" id="KW-0004">4Fe-4S</keyword>
<feature type="binding site" evidence="9">
    <location>
        <position position="373"/>
    </location>
    <ligand>
        <name>[2Fe-2S] cluster</name>
        <dbReference type="ChEBI" id="CHEBI:190135"/>
    </ligand>
</feature>
<dbReference type="GO" id="GO:0046872">
    <property type="term" value="F:metal ion binding"/>
    <property type="evidence" value="ECO:0007669"/>
    <property type="project" value="UniProtKB-KW"/>
</dbReference>
<keyword evidence="9" id="KW-0001">2Fe-2S</keyword>
<keyword evidence="8 9" id="KW-0496">Mitochondrion</keyword>
<feature type="region of interest" description="Fe-S binding site B" evidence="9">
    <location>
        <begin position="409"/>
        <end position="423"/>
    </location>
</feature>
<evidence type="ECO:0000256" key="7">
    <source>
        <dbReference type="ARBA" id="ARBA00023014"/>
    </source>
</evidence>
<comment type="domain">
    <text evidence="9">The twin Cx2C motifs are involved in the recognition by the mitochondrial MIA40-ERV1 disulfide relay system. The formation of 2 disulfide bonds in the Cx2C motifs through dithiol/disulfide exchange reactions effectively traps the protein in the mitochondrial intermembrane space.</text>
</comment>
<keyword evidence="5 9" id="KW-0479">Metal-binding</keyword>
<comment type="function">
    <text evidence="9">Component of the cytosolic iron-sulfur (Fe-S) protein assembly (CIA) machinery. Required for the maturation of extramitochondrial Fe-S proteins. Part of an electron transfer chain functioning in an early step of cytosolic Fe-S biogenesis, facilitating the de novo assembly of a [4Fe-4S] cluster on the cytosolic Fe-S scaffold complex. Electrons are transferred from NADPH via a FAD- and FMN-containing diflavin oxidoreductase. Together with the diflavin oxidoreductase, also required for the assembly of the diferric tyrosyl radical cofactor of ribonucleotide reductase (RNR), probably by providing electrons for reduction during radical cofactor maturation in the catalytic small subunit.</text>
</comment>
<keyword evidence="11" id="KW-0812">Transmembrane</keyword>
<feature type="binding site" evidence="9">
    <location>
        <position position="412"/>
    </location>
    <ligand>
        <name>[4Fe-4S] cluster</name>
        <dbReference type="ChEBI" id="CHEBI:49883"/>
    </ligand>
</feature>
<keyword evidence="11" id="KW-1133">Transmembrane helix</keyword>
<keyword evidence="7 9" id="KW-0411">Iron-sulfur</keyword>
<evidence type="ECO:0000313" key="13">
    <source>
        <dbReference type="Proteomes" id="UP000035681"/>
    </source>
</evidence>
<comment type="domain">
    <text evidence="9">The C-terminal domain binds 2 Fe-S clusters but is otherwise mostly in an intrinsically disordered conformation.</text>
</comment>
<dbReference type="GO" id="GO:0051539">
    <property type="term" value="F:4 iron, 4 sulfur cluster binding"/>
    <property type="evidence" value="ECO:0007669"/>
    <property type="project" value="UniProtKB-KW"/>
</dbReference>
<feature type="short sequence motif" description="Cx2C motif 1" evidence="9">
    <location>
        <begin position="409"/>
        <end position="412"/>
    </location>
</feature>
<dbReference type="WBParaSite" id="SSTP_0000241700.1">
    <property type="protein sequence ID" value="SSTP_0000241700.1"/>
    <property type="gene ID" value="SSTP_0000241700"/>
</dbReference>
<evidence type="ECO:0000256" key="5">
    <source>
        <dbReference type="ARBA" id="ARBA00022723"/>
    </source>
</evidence>
<feature type="coiled-coil region" evidence="10">
    <location>
        <begin position="54"/>
        <end position="148"/>
    </location>
</feature>
<feature type="domain" description="Anamorsin C-terminal" evidence="12">
    <location>
        <begin position="406"/>
        <end position="439"/>
    </location>
</feature>
<feature type="short sequence motif" description="Cx2C motif 2" evidence="9">
    <location>
        <begin position="420"/>
        <end position="423"/>
    </location>
</feature>
<dbReference type="STRING" id="6248.A0A0K0DYV1"/>
<evidence type="ECO:0000256" key="9">
    <source>
        <dbReference type="HAMAP-Rule" id="MF_03115"/>
    </source>
</evidence>
<feature type="domain" description="Anamorsin C-terminal" evidence="12">
    <location>
        <begin position="371"/>
        <end position="402"/>
    </location>
</feature>
<evidence type="ECO:0000256" key="10">
    <source>
        <dbReference type="SAM" id="Coils"/>
    </source>
</evidence>
<keyword evidence="11" id="KW-0472">Membrane</keyword>
<dbReference type="Proteomes" id="UP000035681">
    <property type="component" value="Unplaced"/>
</dbReference>
<keyword evidence="6 9" id="KW-0408">Iron</keyword>
<dbReference type="WBParaSite" id="TCONS_00009195.p1">
    <property type="protein sequence ID" value="TCONS_00009195.p1"/>
    <property type="gene ID" value="XLOC_007032"/>
</dbReference>
<comment type="cofactor">
    <cofactor evidence="9">
        <name>[2Fe-2S] cluster</name>
        <dbReference type="ChEBI" id="CHEBI:190135"/>
    </cofactor>
</comment>
<comment type="cofactor">
    <cofactor evidence="1 9">
        <name>[4Fe-4S] cluster</name>
        <dbReference type="ChEBI" id="CHEBI:49883"/>
    </cofactor>
</comment>
<organism evidence="14">
    <name type="scientific">Strongyloides stercoralis</name>
    <name type="common">Threadworm</name>
    <dbReference type="NCBI Taxonomy" id="6248"/>
    <lineage>
        <taxon>Eukaryota</taxon>
        <taxon>Metazoa</taxon>
        <taxon>Ecdysozoa</taxon>
        <taxon>Nematoda</taxon>
        <taxon>Chromadorea</taxon>
        <taxon>Rhabditida</taxon>
        <taxon>Tylenchina</taxon>
        <taxon>Panagrolaimomorpha</taxon>
        <taxon>Strongyloidoidea</taxon>
        <taxon>Strongyloididae</taxon>
        <taxon>Strongyloides</taxon>
    </lineage>
</organism>
<feature type="binding site" evidence="9">
    <location>
        <position position="420"/>
    </location>
    <ligand>
        <name>[4Fe-4S] cluster</name>
        <dbReference type="ChEBI" id="CHEBI:49883"/>
    </ligand>
</feature>
<protein>
    <recommendedName>
        <fullName evidence="9">Anamorsin homolog</fullName>
    </recommendedName>
    <alternativeName>
        <fullName evidence="9">Fe-S cluster assembly protein DRE2 homolog</fullName>
    </alternativeName>
</protein>
<evidence type="ECO:0000256" key="8">
    <source>
        <dbReference type="ARBA" id="ARBA00023128"/>
    </source>
</evidence>
<feature type="binding site" evidence="9">
    <location>
        <position position="409"/>
    </location>
    <ligand>
        <name>[4Fe-4S] cluster</name>
        <dbReference type="ChEBI" id="CHEBI:49883"/>
    </ligand>
</feature>
<dbReference type="PANTHER" id="PTHR13273:SF14">
    <property type="entry name" value="ANAMORSIN"/>
    <property type="match status" value="1"/>
</dbReference>
<comment type="similarity">
    <text evidence="2 9">Belongs to the anamorsin family.</text>
</comment>
<evidence type="ECO:0000259" key="12">
    <source>
        <dbReference type="Pfam" id="PF05093"/>
    </source>
</evidence>
<proteinExistence type="inferred from homology"/>
<evidence type="ECO:0000313" key="14">
    <source>
        <dbReference type="WBParaSite" id="SSTP_0000241700.1"/>
    </source>
</evidence>
<evidence type="ECO:0000256" key="11">
    <source>
        <dbReference type="SAM" id="Phobius"/>
    </source>
</evidence>
<dbReference type="GO" id="GO:0009055">
    <property type="term" value="F:electron transfer activity"/>
    <property type="evidence" value="ECO:0007669"/>
    <property type="project" value="UniProtKB-UniRule"/>
</dbReference>
<dbReference type="InterPro" id="IPR046408">
    <property type="entry name" value="CIAPIN1"/>
</dbReference>
<sequence length="445" mass="49345">MVSINYEPLHPERRGIRHGGLSQAKLFFLLCTVCIFGLVLYSYYNTSIDLSIMKEVLEEKSRGLQKAVSQLEDLHVEVEKYKVEVNKLSKEKEKLTNDMRICKLSIDNERKALLEDVAKDKNQMKEQIDNEKEKNSMLLKEIESLRKDIEDKVCIKKSNQEGGDNLVPPAPPLPVAKSVKEPLQIGDIEDSLNGVDVKEKLNPGGGEALVPKDNEDINIPEPNGNEAAPGPGFFRLKMKVIFNGTVVKSSIEEITEKEVYTRVDIVDLGAEKCQEVADSVFGALKPEGKVKVSKGKDLGKFFRLAGFISISIDNEDLLAVKPNFSISSCQTLNLQESKKAWVVSGDDDIIDEDSLLVEEDFNKPTAEDLKVECGDTQAKGKKRACKNCTCGLAEMEEKEQKTTLPKSSCGNCALGDAFRCSTCPYLGMPPFKPGETVKLDTVDDF</sequence>
<comment type="subunit">
    <text evidence="9">Monomer.</text>
</comment>
<feature type="transmembrane region" description="Helical" evidence="11">
    <location>
        <begin position="26"/>
        <end position="44"/>
    </location>
</feature>
<dbReference type="AlphaFoldDB" id="A0A0K0DYV1"/>
<feature type="binding site" evidence="9">
    <location>
        <position position="390"/>
    </location>
    <ligand>
        <name>[2Fe-2S] cluster</name>
        <dbReference type="ChEBI" id="CHEBI:190135"/>
    </ligand>
</feature>
<dbReference type="GO" id="GO:0016226">
    <property type="term" value="P:iron-sulfur cluster assembly"/>
    <property type="evidence" value="ECO:0007669"/>
    <property type="project" value="UniProtKB-UniRule"/>
</dbReference>
<evidence type="ECO:0000256" key="4">
    <source>
        <dbReference type="ARBA" id="ARBA00022490"/>
    </source>
</evidence>
<dbReference type="HAMAP" id="MF_03115">
    <property type="entry name" value="Anamorsin"/>
    <property type="match status" value="1"/>
</dbReference>